<keyword evidence="3" id="KW-1185">Reference proteome</keyword>
<sequence length="148" mass="15443">MRRKPSGRRTIIFDVAVLIIAESSAAGHVDSDTVFIVKVFVVFVDASGGSSGGGSGSGGCRSRFLVVVLVVLVWPVARHPEVPKVAAAAVVVISAVAAAAEKRLALLAGWAAVGQPSGQRPPVEQRRRPRLPQRTKESPAHCGCSVNK</sequence>
<organism evidence="3 4">
    <name type="scientific">Macrostomum lignano</name>
    <dbReference type="NCBI Taxonomy" id="282301"/>
    <lineage>
        <taxon>Eukaryota</taxon>
        <taxon>Metazoa</taxon>
        <taxon>Spiralia</taxon>
        <taxon>Lophotrochozoa</taxon>
        <taxon>Platyhelminthes</taxon>
        <taxon>Rhabditophora</taxon>
        <taxon>Macrostomorpha</taxon>
        <taxon>Macrostomida</taxon>
        <taxon>Macrostomidae</taxon>
        <taxon>Macrostomum</taxon>
    </lineage>
</organism>
<accession>A0A1I8IRX4</accession>
<evidence type="ECO:0000256" key="2">
    <source>
        <dbReference type="SAM" id="SignalP"/>
    </source>
</evidence>
<dbReference type="WBParaSite" id="maker-uti_cns_0016154-snap-gene-0.3-mRNA-1">
    <property type="protein sequence ID" value="maker-uti_cns_0016154-snap-gene-0.3-mRNA-1"/>
    <property type="gene ID" value="maker-uti_cns_0016154-snap-gene-0.3"/>
</dbReference>
<feature type="region of interest" description="Disordered" evidence="1">
    <location>
        <begin position="114"/>
        <end position="148"/>
    </location>
</feature>
<evidence type="ECO:0000313" key="3">
    <source>
        <dbReference type="Proteomes" id="UP000095280"/>
    </source>
</evidence>
<feature type="signal peptide" evidence="2">
    <location>
        <begin position="1"/>
        <end position="26"/>
    </location>
</feature>
<keyword evidence="2" id="KW-0732">Signal</keyword>
<dbReference type="AlphaFoldDB" id="A0A1I8IRX4"/>
<reference evidence="4" key="1">
    <citation type="submission" date="2016-11" db="UniProtKB">
        <authorList>
            <consortium name="WormBaseParasite"/>
        </authorList>
    </citation>
    <scope>IDENTIFICATION</scope>
</reference>
<feature type="chain" id="PRO_5009321164" evidence="2">
    <location>
        <begin position="27"/>
        <end position="148"/>
    </location>
</feature>
<name>A0A1I8IRX4_9PLAT</name>
<proteinExistence type="predicted"/>
<protein>
    <submittedName>
        <fullName evidence="4">Secreted protein</fullName>
    </submittedName>
</protein>
<evidence type="ECO:0000256" key="1">
    <source>
        <dbReference type="SAM" id="MobiDB-lite"/>
    </source>
</evidence>
<dbReference type="Proteomes" id="UP000095280">
    <property type="component" value="Unplaced"/>
</dbReference>
<evidence type="ECO:0000313" key="4">
    <source>
        <dbReference type="WBParaSite" id="maker-uti_cns_0016154-snap-gene-0.3-mRNA-1"/>
    </source>
</evidence>